<dbReference type="CDD" id="cd03138">
    <property type="entry name" value="GATase1_AraC_2"/>
    <property type="match status" value="1"/>
</dbReference>
<dbReference type="PANTHER" id="PTHR43130">
    <property type="entry name" value="ARAC-FAMILY TRANSCRIPTIONAL REGULATOR"/>
    <property type="match status" value="1"/>
</dbReference>
<dbReference type="Pfam" id="PF12833">
    <property type="entry name" value="HTH_18"/>
    <property type="match status" value="1"/>
</dbReference>
<gene>
    <name evidence="5" type="ORF">DGMP_24640</name>
</gene>
<proteinExistence type="predicted"/>
<dbReference type="AlphaFoldDB" id="A0A8D5FJK4"/>
<reference evidence="5" key="1">
    <citation type="submission" date="2020-09" db="EMBL/GenBank/DDBJ databases">
        <title>Desulfogranum mesoprofundum gen. nov., sp. nov., a novel mesophilic, sulfate-reducing chemolithoautotroph isolated from a deep-sea hydrothermal vent chimney in the Suiyo Seamount.</title>
        <authorList>
            <person name="Hashimoto Y."/>
            <person name="Nakagawa S."/>
        </authorList>
    </citation>
    <scope>NUCLEOTIDE SEQUENCE</scope>
    <source>
        <strain evidence="5">KT2</strain>
    </source>
</reference>
<dbReference type="KEGG" id="dbk:DGMP_24640"/>
<evidence type="ECO:0000256" key="1">
    <source>
        <dbReference type="ARBA" id="ARBA00023015"/>
    </source>
</evidence>
<dbReference type="RefSeq" id="WP_228854197.1">
    <property type="nucleotide sequence ID" value="NZ_AP024086.1"/>
</dbReference>
<dbReference type="InterPro" id="IPR052158">
    <property type="entry name" value="INH-QAR"/>
</dbReference>
<dbReference type="Pfam" id="PF01965">
    <property type="entry name" value="DJ-1_PfpI"/>
    <property type="match status" value="1"/>
</dbReference>
<dbReference type="SMART" id="SM00342">
    <property type="entry name" value="HTH_ARAC"/>
    <property type="match status" value="1"/>
</dbReference>
<feature type="domain" description="HTH araC/xylS-type" evidence="4">
    <location>
        <begin position="214"/>
        <end position="312"/>
    </location>
</feature>
<dbReference type="PANTHER" id="PTHR43130:SF11">
    <property type="entry name" value="TRANSCRIPTIONAL REGULATORY PROTEIN"/>
    <property type="match status" value="1"/>
</dbReference>
<dbReference type="PROSITE" id="PS01124">
    <property type="entry name" value="HTH_ARAC_FAMILY_2"/>
    <property type="match status" value="1"/>
</dbReference>
<dbReference type="InterPro" id="IPR002818">
    <property type="entry name" value="DJ-1/PfpI"/>
</dbReference>
<dbReference type="EMBL" id="AP024086">
    <property type="protein sequence ID" value="BCL61771.1"/>
    <property type="molecule type" value="Genomic_DNA"/>
</dbReference>
<evidence type="ECO:0000313" key="5">
    <source>
        <dbReference type="EMBL" id="BCL61771.1"/>
    </source>
</evidence>
<dbReference type="PROSITE" id="PS00041">
    <property type="entry name" value="HTH_ARAC_FAMILY_1"/>
    <property type="match status" value="1"/>
</dbReference>
<evidence type="ECO:0000256" key="3">
    <source>
        <dbReference type="ARBA" id="ARBA00023163"/>
    </source>
</evidence>
<evidence type="ECO:0000259" key="4">
    <source>
        <dbReference type="PROSITE" id="PS01124"/>
    </source>
</evidence>
<protein>
    <submittedName>
        <fullName evidence="5">AraC family transcriptional regulator</fullName>
    </submittedName>
</protein>
<dbReference type="InterPro" id="IPR018060">
    <property type="entry name" value="HTH_AraC"/>
</dbReference>
<dbReference type="Proteomes" id="UP000826725">
    <property type="component" value="Chromosome"/>
</dbReference>
<keyword evidence="1" id="KW-0805">Transcription regulation</keyword>
<evidence type="ECO:0000313" key="6">
    <source>
        <dbReference type="Proteomes" id="UP000826725"/>
    </source>
</evidence>
<accession>A0A8D5FJK4</accession>
<keyword evidence="2" id="KW-0238">DNA-binding</keyword>
<dbReference type="GO" id="GO:0043565">
    <property type="term" value="F:sequence-specific DNA binding"/>
    <property type="evidence" value="ECO:0007669"/>
    <property type="project" value="InterPro"/>
</dbReference>
<sequence>MIRTAILAVPGCLSSSVDGLGEILAFANSFLKSAYFTTRVYTVNGRPVQSYTGKKIVPDHSITESGADIIILPPVLSKLEESLNNCEIVDWLQNHHKSGGQIASVCAGSFLLAETGLLNGRTATTHWNLADTFRTRYPEVHLQIQRLVVDGGDYICCGGVSAWMDLALHLVTRFTGKDISRQCAKMILMDPHREHQAPYGMGGFRKNHKDQAILKVQQLIERQHDQSIPIQKMATVAALGERTFLRRFINATGISPGKYLQQMRMETARELLETTDLSIENIAESIGYIDYSAFRKLFKKTMGCTPSSYRRRFGLIS</sequence>
<name>A0A8D5FJK4_9BACT</name>
<dbReference type="InterPro" id="IPR018062">
    <property type="entry name" value="HTH_AraC-typ_CS"/>
</dbReference>
<evidence type="ECO:0000256" key="2">
    <source>
        <dbReference type="ARBA" id="ARBA00023125"/>
    </source>
</evidence>
<organism evidence="5 6">
    <name type="scientific">Desulfomarina profundi</name>
    <dbReference type="NCBI Taxonomy" id="2772557"/>
    <lineage>
        <taxon>Bacteria</taxon>
        <taxon>Pseudomonadati</taxon>
        <taxon>Thermodesulfobacteriota</taxon>
        <taxon>Desulfobulbia</taxon>
        <taxon>Desulfobulbales</taxon>
        <taxon>Desulfobulbaceae</taxon>
        <taxon>Desulfomarina</taxon>
    </lineage>
</organism>
<keyword evidence="3" id="KW-0804">Transcription</keyword>
<keyword evidence="6" id="KW-1185">Reference proteome</keyword>
<dbReference type="GO" id="GO:0003700">
    <property type="term" value="F:DNA-binding transcription factor activity"/>
    <property type="evidence" value="ECO:0007669"/>
    <property type="project" value="InterPro"/>
</dbReference>